<feature type="transmembrane region" description="Helical" evidence="1">
    <location>
        <begin position="315"/>
        <end position="332"/>
    </location>
</feature>
<dbReference type="InterPro" id="IPR038728">
    <property type="entry name" value="YkvI-like"/>
</dbReference>
<evidence type="ECO:0000256" key="1">
    <source>
        <dbReference type="SAM" id="Phobius"/>
    </source>
</evidence>
<sequence length="348" mass="38745">MVMGYLGAVIGAGFASGQEIVQFFVVYGAYGFKGALLAGGLFALLGMLLIYTAHKEGIDNYQEMLTYFLGTRWGVLVDFMLTFFLFLGISTMLAASGAVFYEHLYLSKVSGIISACLLVIIFLITGRKGLFLSYNLLVPVKLMFLVFITAYAAFIFKADQMEVYTSFMIYEEAGFWLVSSFLYVAYNFALALVVLTEYRAVTSPLTGMAGAAMGGIVLGMLIVFTYRALGNFLPHVMYYQVPMLFIAGNINIKVKYVYTVVLWLGILTTALANAYGFALRFSRLTSLNYQFCLLLCIVMAVPLSLFSFSDLVGRIYPAFGFLGLVIIWALFFKAGKDMLEQIYYNIRK</sequence>
<reference evidence="3" key="1">
    <citation type="submission" date="2016-11" db="EMBL/GenBank/DDBJ databases">
        <authorList>
            <person name="Varghese N."/>
            <person name="Submissions S."/>
        </authorList>
    </citation>
    <scope>NUCLEOTIDE SEQUENCE [LARGE SCALE GENOMIC DNA]</scope>
    <source>
        <strain evidence="3">DSM 11003</strain>
    </source>
</reference>
<organism evidence="2 3">
    <name type="scientific">Thermosyntropha lipolytica DSM 11003</name>
    <dbReference type="NCBI Taxonomy" id="1123382"/>
    <lineage>
        <taxon>Bacteria</taxon>
        <taxon>Bacillati</taxon>
        <taxon>Bacillota</taxon>
        <taxon>Clostridia</taxon>
        <taxon>Eubacteriales</taxon>
        <taxon>Syntrophomonadaceae</taxon>
        <taxon>Thermosyntropha</taxon>
    </lineage>
</organism>
<gene>
    <name evidence="2" type="ORF">SAMN02745221_01864</name>
</gene>
<dbReference type="STRING" id="1123382.SAMN02745221_01864"/>
<dbReference type="PANTHER" id="PTHR37814:SF1">
    <property type="entry name" value="MEMBRANE PROTEIN"/>
    <property type="match status" value="1"/>
</dbReference>
<dbReference type="EMBL" id="FQWY01000039">
    <property type="protein sequence ID" value="SHH18086.1"/>
    <property type="molecule type" value="Genomic_DNA"/>
</dbReference>
<keyword evidence="3" id="KW-1185">Reference proteome</keyword>
<dbReference type="Proteomes" id="UP000242329">
    <property type="component" value="Unassembled WGS sequence"/>
</dbReference>
<feature type="transmembrane region" description="Helical" evidence="1">
    <location>
        <begin position="291"/>
        <end position="309"/>
    </location>
</feature>
<feature type="transmembrane region" description="Helical" evidence="1">
    <location>
        <begin position="256"/>
        <end position="279"/>
    </location>
</feature>
<keyword evidence="1" id="KW-0812">Transmembrane</keyword>
<feature type="transmembrane region" description="Helical" evidence="1">
    <location>
        <begin position="105"/>
        <end position="124"/>
    </location>
</feature>
<keyword evidence="1" id="KW-1133">Transmembrane helix</keyword>
<feature type="transmembrane region" description="Helical" evidence="1">
    <location>
        <begin position="136"/>
        <end position="156"/>
    </location>
</feature>
<feature type="transmembrane region" description="Helical" evidence="1">
    <location>
        <begin position="73"/>
        <end position="99"/>
    </location>
</feature>
<feature type="transmembrane region" description="Helical" evidence="1">
    <location>
        <begin position="27"/>
        <end position="52"/>
    </location>
</feature>
<evidence type="ECO:0000313" key="2">
    <source>
        <dbReference type="EMBL" id="SHH18086.1"/>
    </source>
</evidence>
<feature type="transmembrane region" description="Helical" evidence="1">
    <location>
        <begin position="176"/>
        <end position="195"/>
    </location>
</feature>
<evidence type="ECO:0000313" key="3">
    <source>
        <dbReference type="Proteomes" id="UP000242329"/>
    </source>
</evidence>
<dbReference type="PANTHER" id="PTHR37814">
    <property type="entry name" value="CONSERVED MEMBRANE PROTEIN"/>
    <property type="match status" value="1"/>
</dbReference>
<accession>A0A1M5QW29</accession>
<dbReference type="AlphaFoldDB" id="A0A1M5QW29"/>
<proteinExistence type="predicted"/>
<protein>
    <submittedName>
        <fullName evidence="2">Uncharacterized membrane protein YkvI</fullName>
    </submittedName>
</protein>
<keyword evidence="1" id="KW-0472">Membrane</keyword>
<feature type="transmembrane region" description="Helical" evidence="1">
    <location>
        <begin position="207"/>
        <end position="229"/>
    </location>
</feature>
<name>A0A1M5QW29_9FIRM</name>